<sequence length="480" mass="54410">MKNLFKYILLLSIFLKPLFAQVTIREAFPNLNFTQIVDIQSPRDETNRLFIVSQPGFIYSFENDSTVSDYKIFLDISDQIISGGEKGLLGLAFHPDFEENGYFYVDYTKSDPLRTVISRFYADPQSPDAVDITTEKILLEVKQPYSNHNGGQVAFGPDNYLYVSFGDGGSAGDPENRSQDRSNLLGSIIRINVKGRMGSPYTIPEDNPYFGNGQDYREEIYAYGLRNTWRFSFDSETGELWGADVGQGKWEEIDIIKKGGNYGWRIMEGFNCFNPSSNCDQTGLELPIWEYGHNSDGGYSITGGYVYHGNNALELQNKYIYGDFGSGNIWMLTKIDNDIENELIEKTDFRIATFGVDNNNELYFADYSTGKIYTFKGTQVTGVKKNEEINFSLEQNYPNPFNPSTTIKYQIPSNVKGETSNTKLIVYDILGREVATLVNQNHRPGNYKVNFNASSLPSGTYFYKLTVGNILKVKKMMLLK</sequence>
<dbReference type="Gene3D" id="2.120.10.30">
    <property type="entry name" value="TolB, C-terminal domain"/>
    <property type="match status" value="1"/>
</dbReference>
<reference evidence="3" key="1">
    <citation type="submission" date="2018-06" db="EMBL/GenBank/DDBJ databases">
        <authorList>
            <person name="Zhirakovskaya E."/>
        </authorList>
    </citation>
    <scope>NUCLEOTIDE SEQUENCE</scope>
</reference>
<dbReference type="InterPro" id="IPR026444">
    <property type="entry name" value="Secre_tail"/>
</dbReference>
<proteinExistence type="predicted"/>
<dbReference type="PANTHER" id="PTHR19328:SF75">
    <property type="entry name" value="ALDOSE SUGAR DEHYDROGENASE YLII"/>
    <property type="match status" value="1"/>
</dbReference>
<dbReference type="SUPFAM" id="SSF50952">
    <property type="entry name" value="Soluble quinoprotein glucose dehydrogenase"/>
    <property type="match status" value="1"/>
</dbReference>
<name>A0A3B1CBV2_9ZZZZ</name>
<dbReference type="Pfam" id="PF07995">
    <property type="entry name" value="GSDH"/>
    <property type="match status" value="1"/>
</dbReference>
<dbReference type="InterPro" id="IPR011041">
    <property type="entry name" value="Quinoprot_gluc/sorb_DH_b-prop"/>
</dbReference>
<feature type="domain" description="Secretion system C-terminal sorting" evidence="2">
    <location>
        <begin position="397"/>
        <end position="477"/>
    </location>
</feature>
<evidence type="ECO:0000259" key="1">
    <source>
        <dbReference type="Pfam" id="PF07995"/>
    </source>
</evidence>
<feature type="domain" description="Glucose/Sorbosone dehydrogenase" evidence="1">
    <location>
        <begin position="47"/>
        <end position="372"/>
    </location>
</feature>
<accession>A0A3B1CBV2</accession>
<evidence type="ECO:0000313" key="3">
    <source>
        <dbReference type="EMBL" id="VAX27956.1"/>
    </source>
</evidence>
<dbReference type="Pfam" id="PF18962">
    <property type="entry name" value="Por_Secre_tail"/>
    <property type="match status" value="1"/>
</dbReference>
<dbReference type="InterPro" id="IPR011042">
    <property type="entry name" value="6-blade_b-propeller_TolB-like"/>
</dbReference>
<evidence type="ECO:0008006" key="4">
    <source>
        <dbReference type="Google" id="ProtNLM"/>
    </source>
</evidence>
<dbReference type="NCBIfam" id="TIGR04183">
    <property type="entry name" value="Por_Secre_tail"/>
    <property type="match status" value="1"/>
</dbReference>
<dbReference type="Gene3D" id="2.60.40.4070">
    <property type="match status" value="1"/>
</dbReference>
<dbReference type="InterPro" id="IPR012938">
    <property type="entry name" value="Glc/Sorbosone_DH"/>
</dbReference>
<gene>
    <name evidence="3" type="ORF">MNBD_IGNAVI01-1645</name>
</gene>
<protein>
    <recommendedName>
        <fullName evidence="4">Glucose/Sorbosone dehydrogenase domain-containing protein</fullName>
    </recommendedName>
</protein>
<organism evidence="3">
    <name type="scientific">hydrothermal vent metagenome</name>
    <dbReference type="NCBI Taxonomy" id="652676"/>
    <lineage>
        <taxon>unclassified sequences</taxon>
        <taxon>metagenomes</taxon>
        <taxon>ecological metagenomes</taxon>
    </lineage>
</organism>
<dbReference type="PANTHER" id="PTHR19328">
    <property type="entry name" value="HEDGEHOG-INTERACTING PROTEIN"/>
    <property type="match status" value="1"/>
</dbReference>
<dbReference type="AlphaFoldDB" id="A0A3B1CBV2"/>
<evidence type="ECO:0000259" key="2">
    <source>
        <dbReference type="Pfam" id="PF18962"/>
    </source>
</evidence>
<dbReference type="EMBL" id="UOGD01000399">
    <property type="protein sequence ID" value="VAX27956.1"/>
    <property type="molecule type" value="Genomic_DNA"/>
</dbReference>